<keyword evidence="3" id="KW-1185">Reference proteome</keyword>
<feature type="compositionally biased region" description="Polar residues" evidence="1">
    <location>
        <begin position="220"/>
        <end position="232"/>
    </location>
</feature>
<proteinExistence type="predicted"/>
<dbReference type="EMBL" id="CP001291">
    <property type="protein sequence ID" value="ACK70886.1"/>
    <property type="molecule type" value="Genomic_DNA"/>
</dbReference>
<name>B7KK01_GLOC7</name>
<dbReference type="RefSeq" id="WP_015954490.1">
    <property type="nucleotide sequence ID" value="NC_011729.1"/>
</dbReference>
<accession>B7KK01</accession>
<sequence length="352" mass="38315">MSNPLIPIDRHQAKESGHAIQQAQDTVLTAGATATVALIRELLQALKVSQQAVNVKIDINDSVAYEANLEQNSEVKRETPALSDEQLRYLKEVIKLPPSEQKAVASIPLDKNVTITVEGKEVFRLKDGVVQQNLLTPTAQKTVSKPTQSAPTSTTQQPQAKENVQSAQVETSPQTSTIETIPVQNFQVETSPQQPQIEAIPVQNSQVETSPQNPKIETIPVQNPQVETSPQNPKVEEKPVASASVEVVGTDVPDSKATNFSFSPEQKQQLQNLGVEPAQIENALGQKTQGNVPIIVVLNREVERNVPKSSLKNCDTFPVWLVAVALVASSLHPFQNGAGNLWDQYHFISSVS</sequence>
<protein>
    <submittedName>
        <fullName evidence="2">Uncharacterized protein</fullName>
    </submittedName>
</protein>
<dbReference type="AlphaFoldDB" id="B7KK01"/>
<feature type="compositionally biased region" description="Low complexity" evidence="1">
    <location>
        <begin position="144"/>
        <end position="161"/>
    </location>
</feature>
<dbReference type="Proteomes" id="UP000002384">
    <property type="component" value="Chromosome"/>
</dbReference>
<gene>
    <name evidence="2" type="ordered locus">PCC7424_2468</name>
</gene>
<feature type="region of interest" description="Disordered" evidence="1">
    <location>
        <begin position="137"/>
        <end position="175"/>
    </location>
</feature>
<dbReference type="KEGG" id="cyc:PCC7424_2468"/>
<dbReference type="eggNOG" id="ENOG502ZDA8">
    <property type="taxonomic scope" value="Bacteria"/>
</dbReference>
<dbReference type="STRING" id="65393.PCC7424_2468"/>
<evidence type="ECO:0000313" key="2">
    <source>
        <dbReference type="EMBL" id="ACK70886.1"/>
    </source>
</evidence>
<organism evidence="2 3">
    <name type="scientific">Gloeothece citriformis (strain PCC 7424)</name>
    <name type="common">Cyanothece sp. (strain PCC 7424)</name>
    <dbReference type="NCBI Taxonomy" id="65393"/>
    <lineage>
        <taxon>Bacteria</taxon>
        <taxon>Bacillati</taxon>
        <taxon>Cyanobacteriota</taxon>
        <taxon>Cyanophyceae</taxon>
        <taxon>Oscillatoriophycideae</taxon>
        <taxon>Chroococcales</taxon>
        <taxon>Aphanothecaceae</taxon>
        <taxon>Gloeothece</taxon>
        <taxon>Gloeothece citriformis</taxon>
    </lineage>
</organism>
<feature type="region of interest" description="Disordered" evidence="1">
    <location>
        <begin position="220"/>
        <end position="240"/>
    </location>
</feature>
<reference evidence="3" key="1">
    <citation type="journal article" date="2011" name="MBio">
        <title>Novel metabolic attributes of the genus Cyanothece, comprising a group of unicellular nitrogen-fixing Cyanobacteria.</title>
        <authorList>
            <person name="Bandyopadhyay A."/>
            <person name="Elvitigala T."/>
            <person name="Welsh E."/>
            <person name="Stockel J."/>
            <person name="Liberton M."/>
            <person name="Min H."/>
            <person name="Sherman L.A."/>
            <person name="Pakrasi H.B."/>
        </authorList>
    </citation>
    <scope>NUCLEOTIDE SEQUENCE [LARGE SCALE GENOMIC DNA]</scope>
    <source>
        <strain evidence="3">PCC 7424</strain>
    </source>
</reference>
<dbReference type="HOGENOM" id="CLU_045510_0_0_3"/>
<evidence type="ECO:0000313" key="3">
    <source>
        <dbReference type="Proteomes" id="UP000002384"/>
    </source>
</evidence>
<evidence type="ECO:0000256" key="1">
    <source>
        <dbReference type="SAM" id="MobiDB-lite"/>
    </source>
</evidence>
<feature type="compositionally biased region" description="Polar residues" evidence="1">
    <location>
        <begin position="162"/>
        <end position="175"/>
    </location>
</feature>